<dbReference type="Gene3D" id="2.60.40.10">
    <property type="entry name" value="Immunoglobulins"/>
    <property type="match status" value="4"/>
</dbReference>
<dbReference type="AlphaFoldDB" id="A0A8J5MTK3"/>
<accession>A0A8J5MTK3</accession>
<dbReference type="GO" id="GO:0030154">
    <property type="term" value="P:cell differentiation"/>
    <property type="evidence" value="ECO:0007669"/>
    <property type="project" value="UniProtKB-ARBA"/>
</dbReference>
<dbReference type="Pfam" id="PF13927">
    <property type="entry name" value="Ig_3"/>
    <property type="match status" value="1"/>
</dbReference>
<feature type="compositionally biased region" description="Polar residues" evidence="7">
    <location>
        <begin position="570"/>
        <end position="594"/>
    </location>
</feature>
<keyword evidence="2" id="KW-0677">Repeat</keyword>
<evidence type="ECO:0000259" key="9">
    <source>
        <dbReference type="PROSITE" id="PS50835"/>
    </source>
</evidence>
<gene>
    <name evidence="11" type="primary">Nphs1-L14</name>
    <name evidence="11" type="ORF">Hamer_G019119</name>
</gene>
<feature type="compositionally biased region" description="Polar residues" evidence="7">
    <location>
        <begin position="668"/>
        <end position="681"/>
    </location>
</feature>
<comment type="subcellular location">
    <subcellularLocation>
        <location evidence="1">Membrane</location>
        <topology evidence="1">Single-pass type I membrane protein</topology>
    </subcellularLocation>
</comment>
<dbReference type="GO" id="GO:0005911">
    <property type="term" value="C:cell-cell junction"/>
    <property type="evidence" value="ECO:0007669"/>
    <property type="project" value="TreeGrafter"/>
</dbReference>
<dbReference type="GO" id="GO:0005886">
    <property type="term" value="C:plasma membrane"/>
    <property type="evidence" value="ECO:0007669"/>
    <property type="project" value="TreeGrafter"/>
</dbReference>
<feature type="compositionally biased region" description="Polar residues" evidence="7">
    <location>
        <begin position="549"/>
        <end position="560"/>
    </location>
</feature>
<feature type="compositionally biased region" description="Basic and acidic residues" evidence="7">
    <location>
        <begin position="595"/>
        <end position="604"/>
    </location>
</feature>
<evidence type="ECO:0000256" key="5">
    <source>
        <dbReference type="ARBA" id="ARBA00023180"/>
    </source>
</evidence>
<evidence type="ECO:0000256" key="8">
    <source>
        <dbReference type="SAM" id="Phobius"/>
    </source>
</evidence>
<dbReference type="SMART" id="SM00060">
    <property type="entry name" value="FN3"/>
    <property type="match status" value="1"/>
</dbReference>
<dbReference type="EMBL" id="JAHLQT010026149">
    <property type="protein sequence ID" value="KAG7163850.1"/>
    <property type="molecule type" value="Genomic_DNA"/>
</dbReference>
<evidence type="ECO:0000313" key="12">
    <source>
        <dbReference type="Proteomes" id="UP000747542"/>
    </source>
</evidence>
<feature type="compositionally biased region" description="Low complexity" evidence="7">
    <location>
        <begin position="780"/>
        <end position="797"/>
    </location>
</feature>
<keyword evidence="12" id="KW-1185">Reference proteome</keyword>
<dbReference type="InterPro" id="IPR003961">
    <property type="entry name" value="FN3_dom"/>
</dbReference>
<dbReference type="InterPro" id="IPR013098">
    <property type="entry name" value="Ig_I-set"/>
</dbReference>
<dbReference type="SMART" id="SM00408">
    <property type="entry name" value="IGc2"/>
    <property type="match status" value="2"/>
</dbReference>
<feature type="compositionally biased region" description="Polar residues" evidence="7">
    <location>
        <begin position="710"/>
        <end position="721"/>
    </location>
</feature>
<feature type="domain" description="Ig-like" evidence="9">
    <location>
        <begin position="79"/>
        <end position="157"/>
    </location>
</feature>
<feature type="transmembrane region" description="Helical" evidence="8">
    <location>
        <begin position="389"/>
        <end position="413"/>
    </location>
</feature>
<feature type="compositionally biased region" description="Low complexity" evidence="7">
    <location>
        <begin position="753"/>
        <end position="772"/>
    </location>
</feature>
<dbReference type="GO" id="GO:0009653">
    <property type="term" value="P:anatomical structure morphogenesis"/>
    <property type="evidence" value="ECO:0007669"/>
    <property type="project" value="UniProtKB-ARBA"/>
</dbReference>
<proteinExistence type="predicted"/>
<dbReference type="SUPFAM" id="SSF48726">
    <property type="entry name" value="Immunoglobulin"/>
    <property type="match status" value="2"/>
</dbReference>
<dbReference type="CDD" id="cd00063">
    <property type="entry name" value="FN3"/>
    <property type="match status" value="1"/>
</dbReference>
<evidence type="ECO:0000259" key="10">
    <source>
        <dbReference type="PROSITE" id="PS50853"/>
    </source>
</evidence>
<dbReference type="GO" id="GO:0050839">
    <property type="term" value="F:cell adhesion molecule binding"/>
    <property type="evidence" value="ECO:0007669"/>
    <property type="project" value="TreeGrafter"/>
</dbReference>
<dbReference type="InterPro" id="IPR036116">
    <property type="entry name" value="FN3_sf"/>
</dbReference>
<evidence type="ECO:0000313" key="11">
    <source>
        <dbReference type="EMBL" id="KAG7163850.1"/>
    </source>
</evidence>
<keyword evidence="8" id="KW-1133">Transmembrane helix</keyword>
<dbReference type="InterPro" id="IPR003598">
    <property type="entry name" value="Ig_sub2"/>
</dbReference>
<protein>
    <submittedName>
        <fullName evidence="11">Nephrin-like 14</fullName>
    </submittedName>
</protein>
<feature type="compositionally biased region" description="Polar residues" evidence="7">
    <location>
        <begin position="626"/>
        <end position="635"/>
    </location>
</feature>
<evidence type="ECO:0000256" key="7">
    <source>
        <dbReference type="SAM" id="MobiDB-lite"/>
    </source>
</evidence>
<keyword evidence="6" id="KW-0393">Immunoglobulin domain</keyword>
<sequence>MDVLEGDELTITAKAAANPGPVTYSWWRGSEEVGGKEGKDGELKLGVLRRQQTHNYTVTAHSPRGTLTSAFFLNVLYGPEDLMTKEQVVVENGGSTTILCSAVGNPSPNITWSRNADNTSSVLAWGIGEARLVMELASRGDTGTYYCYAFSTVASIPPVSSTLIVQQAPWWRNDIPDEVLGGSWAAVGGSGRVECRVRAAPPPTFHWATQDGREITSGHKYTVEKPQLSDGVVEWRSVLEVRGVTARDYTHYTCTATNPLGKHSSLLALTPPLPPATPLHLTVGNVTSGQVWLYWKPNLSRSVPSGYIVRYWKTGDTEYQFVNVSGGERTAAVVEELAGGTKYSLTLQAYNLQGRSPHTSPPLTAVTLGVAESASSSTDGDGRSRVPRLILLIMTLAGTALLALNMAIIACFVRRRAAHNTRGVSDSMIYTNILLQRIECQTTTNDSEQTSLFRGEVGGTPVLSPVDDLLSNTNFKGRTRSQQNGRVLTQNGGHNVQKYRDDSSYYYSPIPQNSSISGDDGATRLTGNPPDVCPTTSDSRGTLIRRHQQPQQRGTTTTCPTELPEGPVTQHVTAHTHQPFHSSSTNKENVSRQSPGDKCHEHHPNNHHQQQIQKRSSPRGVERQEAPSQQEQQLDPYSYPHFDVAATATGVPGGYATVGSRKHRHTAATFSTLQRPGTSRPHSIPVGTAQQTPPGLQKATLPQGRHSRQQPHQDSTGHQQLSRAGGGGGSSTGAGQDDSGSSGYGGSPHQEMSVPSSVGTTTVTLGESGSLLPHMAAVISLPPNTSSTTLSRPRPSSQDGARKTKPELSMLLTRDPHSGGVNK</sequence>
<dbReference type="PANTHER" id="PTHR11640">
    <property type="entry name" value="NEPHRIN"/>
    <property type="match status" value="1"/>
</dbReference>
<dbReference type="PROSITE" id="PS50853">
    <property type="entry name" value="FN3"/>
    <property type="match status" value="1"/>
</dbReference>
<evidence type="ECO:0000256" key="3">
    <source>
        <dbReference type="ARBA" id="ARBA00023136"/>
    </source>
</evidence>
<comment type="caution">
    <text evidence="11">The sequence shown here is derived from an EMBL/GenBank/DDBJ whole genome shotgun (WGS) entry which is preliminary data.</text>
</comment>
<dbReference type="Proteomes" id="UP000747542">
    <property type="component" value="Unassembled WGS sequence"/>
</dbReference>
<reference evidence="11" key="1">
    <citation type="journal article" date="2021" name="Sci. Adv.">
        <title>The American lobster genome reveals insights on longevity, neural, and immune adaptations.</title>
        <authorList>
            <person name="Polinski J.M."/>
            <person name="Zimin A.V."/>
            <person name="Clark K.F."/>
            <person name="Kohn A.B."/>
            <person name="Sadowski N."/>
            <person name="Timp W."/>
            <person name="Ptitsyn A."/>
            <person name="Khanna P."/>
            <person name="Romanova D.Y."/>
            <person name="Williams P."/>
            <person name="Greenwood S.J."/>
            <person name="Moroz L.L."/>
            <person name="Walt D.R."/>
            <person name="Bodnar A.G."/>
        </authorList>
    </citation>
    <scope>NUCLEOTIDE SEQUENCE</scope>
    <source>
        <strain evidence="11">GMGI-L3</strain>
    </source>
</reference>
<dbReference type="PROSITE" id="PS50835">
    <property type="entry name" value="IG_LIKE"/>
    <property type="match status" value="2"/>
</dbReference>
<dbReference type="Pfam" id="PF07679">
    <property type="entry name" value="I-set"/>
    <property type="match status" value="1"/>
</dbReference>
<dbReference type="InterPro" id="IPR051275">
    <property type="entry name" value="Cell_adhesion_signaling"/>
</dbReference>
<dbReference type="GO" id="GO:0098609">
    <property type="term" value="P:cell-cell adhesion"/>
    <property type="evidence" value="ECO:0007669"/>
    <property type="project" value="TreeGrafter"/>
</dbReference>
<dbReference type="InterPro" id="IPR013783">
    <property type="entry name" value="Ig-like_fold"/>
</dbReference>
<keyword evidence="3 8" id="KW-0472">Membrane</keyword>
<dbReference type="PANTHER" id="PTHR11640:SF31">
    <property type="entry name" value="IRREGULAR CHIASM C-ROUGHEST PROTEIN-RELATED"/>
    <property type="match status" value="1"/>
</dbReference>
<keyword evidence="5" id="KW-0325">Glycoprotein</keyword>
<dbReference type="Pfam" id="PF00041">
    <property type="entry name" value="fn3"/>
    <property type="match status" value="1"/>
</dbReference>
<feature type="region of interest" description="Disordered" evidence="7">
    <location>
        <begin position="655"/>
        <end position="823"/>
    </location>
</feature>
<feature type="compositionally biased region" description="Polar residues" evidence="7">
    <location>
        <begin position="474"/>
        <end position="494"/>
    </location>
</feature>
<feature type="region of interest" description="Disordered" evidence="7">
    <location>
        <begin position="474"/>
        <end position="636"/>
    </location>
</feature>
<organism evidence="11 12">
    <name type="scientific">Homarus americanus</name>
    <name type="common">American lobster</name>
    <dbReference type="NCBI Taxonomy" id="6706"/>
    <lineage>
        <taxon>Eukaryota</taxon>
        <taxon>Metazoa</taxon>
        <taxon>Ecdysozoa</taxon>
        <taxon>Arthropoda</taxon>
        <taxon>Crustacea</taxon>
        <taxon>Multicrustacea</taxon>
        <taxon>Malacostraca</taxon>
        <taxon>Eumalacostraca</taxon>
        <taxon>Eucarida</taxon>
        <taxon>Decapoda</taxon>
        <taxon>Pleocyemata</taxon>
        <taxon>Astacidea</taxon>
        <taxon>Nephropoidea</taxon>
        <taxon>Nephropidae</taxon>
        <taxon>Homarus</taxon>
    </lineage>
</organism>
<dbReference type="CDD" id="cd00096">
    <property type="entry name" value="Ig"/>
    <property type="match status" value="1"/>
</dbReference>
<evidence type="ECO:0000256" key="4">
    <source>
        <dbReference type="ARBA" id="ARBA00023157"/>
    </source>
</evidence>
<evidence type="ECO:0000256" key="1">
    <source>
        <dbReference type="ARBA" id="ARBA00004479"/>
    </source>
</evidence>
<keyword evidence="4" id="KW-1015">Disulfide bond</keyword>
<feature type="domain" description="Fibronectin type-III" evidence="10">
    <location>
        <begin position="277"/>
        <end position="370"/>
    </location>
</feature>
<name>A0A8J5MTK3_HOMAM</name>
<keyword evidence="8" id="KW-0812">Transmembrane</keyword>
<evidence type="ECO:0000256" key="2">
    <source>
        <dbReference type="ARBA" id="ARBA00022737"/>
    </source>
</evidence>
<dbReference type="InterPro" id="IPR036179">
    <property type="entry name" value="Ig-like_dom_sf"/>
</dbReference>
<dbReference type="InterPro" id="IPR007110">
    <property type="entry name" value="Ig-like_dom"/>
</dbReference>
<dbReference type="InterPro" id="IPR003599">
    <property type="entry name" value="Ig_sub"/>
</dbReference>
<evidence type="ECO:0000256" key="6">
    <source>
        <dbReference type="ARBA" id="ARBA00023319"/>
    </source>
</evidence>
<dbReference type="SMART" id="SM00409">
    <property type="entry name" value="IG"/>
    <property type="match status" value="3"/>
</dbReference>
<feature type="domain" description="Ig-like" evidence="9">
    <location>
        <begin position="176"/>
        <end position="270"/>
    </location>
</feature>
<dbReference type="SUPFAM" id="SSF49265">
    <property type="entry name" value="Fibronectin type III"/>
    <property type="match status" value="1"/>
</dbReference>